<evidence type="ECO:0000259" key="1">
    <source>
        <dbReference type="Pfam" id="PF13021"/>
    </source>
</evidence>
<sequence>MLQVSGIEQTALTELWQRRWPGCPPVGHQLRGPYRDVWVRFHSLPESKRYAQDESEYAIVLDRYNSVLGELFAGTDVYVITPVWTADPDVPPHQPDAGYWQSLLVADDPDPEFRTYCHLFAARRLWQRGCVDDLLRDIADDKMADVLITDVQLQRIHHPYDGGADVFLATPEERDMMRDRHAGWLSTHPAGL</sequence>
<dbReference type="EMBL" id="CP147982">
    <property type="protein sequence ID" value="WXK80702.1"/>
    <property type="molecule type" value="Genomic_DNA"/>
</dbReference>
<dbReference type="RefSeq" id="WP_399145244.1">
    <property type="nucleotide sequence ID" value="NZ_CP147982.1"/>
</dbReference>
<gene>
    <name evidence="2" type="ORF">WAB15_34440</name>
</gene>
<dbReference type="InterPro" id="IPR024976">
    <property type="entry name" value="DUF3885"/>
</dbReference>
<organism evidence="2 3">
    <name type="scientific">Streptomyces sirii</name>
    <dbReference type="NCBI Taxonomy" id="3127701"/>
    <lineage>
        <taxon>Bacteria</taxon>
        <taxon>Bacillati</taxon>
        <taxon>Actinomycetota</taxon>
        <taxon>Actinomycetes</taxon>
        <taxon>Kitasatosporales</taxon>
        <taxon>Streptomycetaceae</taxon>
        <taxon>Streptomyces</taxon>
    </lineage>
</organism>
<dbReference type="Pfam" id="PF13021">
    <property type="entry name" value="DUF3885"/>
    <property type="match status" value="1"/>
</dbReference>
<proteinExistence type="predicted"/>
<protein>
    <recommendedName>
        <fullName evidence="1">DUF3885 domain-containing protein</fullName>
    </recommendedName>
</protein>
<dbReference type="Proteomes" id="UP001626628">
    <property type="component" value="Chromosome"/>
</dbReference>
<evidence type="ECO:0000313" key="2">
    <source>
        <dbReference type="EMBL" id="WXK80702.1"/>
    </source>
</evidence>
<feature type="domain" description="DUF3885" evidence="1">
    <location>
        <begin position="27"/>
        <end position="189"/>
    </location>
</feature>
<accession>A0ABZ2R4I5</accession>
<keyword evidence="3" id="KW-1185">Reference proteome</keyword>
<evidence type="ECO:0000313" key="3">
    <source>
        <dbReference type="Proteomes" id="UP001626628"/>
    </source>
</evidence>
<reference evidence="2 3" key="1">
    <citation type="submission" date="2024-03" db="EMBL/GenBank/DDBJ databases">
        <title>The complete genome of Streptomyces sirii sp.nov.</title>
        <authorList>
            <person name="Zakalyukina Y.V."/>
            <person name="Belik A.R."/>
            <person name="Biryukov M.V."/>
            <person name="Baturina O.A."/>
            <person name="Kabilov M.R."/>
        </authorList>
    </citation>
    <scope>NUCLEOTIDE SEQUENCE [LARGE SCALE GENOMIC DNA]</scope>
    <source>
        <strain evidence="2 3">BP-8</strain>
    </source>
</reference>
<name>A0ABZ2R4I5_9ACTN</name>